<feature type="compositionally biased region" description="Polar residues" evidence="1">
    <location>
        <begin position="201"/>
        <end position="210"/>
    </location>
</feature>
<feature type="compositionally biased region" description="Acidic residues" evidence="1">
    <location>
        <begin position="108"/>
        <end position="126"/>
    </location>
</feature>
<feature type="compositionally biased region" description="Polar residues" evidence="1">
    <location>
        <begin position="181"/>
        <end position="190"/>
    </location>
</feature>
<reference evidence="2" key="1">
    <citation type="submission" date="2023-03" db="EMBL/GenBank/DDBJ databases">
        <title>Massive genome expansion in bonnet fungi (Mycena s.s.) driven by repeated elements and novel gene families across ecological guilds.</title>
        <authorList>
            <consortium name="Lawrence Berkeley National Laboratory"/>
            <person name="Harder C.B."/>
            <person name="Miyauchi S."/>
            <person name="Viragh M."/>
            <person name="Kuo A."/>
            <person name="Thoen E."/>
            <person name="Andreopoulos B."/>
            <person name="Lu D."/>
            <person name="Skrede I."/>
            <person name="Drula E."/>
            <person name="Henrissat B."/>
            <person name="Morin E."/>
            <person name="Kohler A."/>
            <person name="Barry K."/>
            <person name="LaButti K."/>
            <person name="Morin E."/>
            <person name="Salamov A."/>
            <person name="Lipzen A."/>
            <person name="Mereny Z."/>
            <person name="Hegedus B."/>
            <person name="Baldrian P."/>
            <person name="Stursova M."/>
            <person name="Weitz H."/>
            <person name="Taylor A."/>
            <person name="Grigoriev I.V."/>
            <person name="Nagy L.G."/>
            <person name="Martin F."/>
            <person name="Kauserud H."/>
        </authorList>
    </citation>
    <scope>NUCLEOTIDE SEQUENCE</scope>
    <source>
        <strain evidence="2">CBHHK188m</strain>
    </source>
</reference>
<name>A0AAD7IS11_9AGAR</name>
<gene>
    <name evidence="2" type="ORF">DFH07DRAFT_775959</name>
</gene>
<feature type="region of interest" description="Disordered" evidence="1">
    <location>
        <begin position="147"/>
        <end position="215"/>
    </location>
</feature>
<comment type="caution">
    <text evidence="2">The sequence shown here is derived from an EMBL/GenBank/DDBJ whole genome shotgun (WGS) entry which is preliminary data.</text>
</comment>
<feature type="region of interest" description="Disordered" evidence="1">
    <location>
        <begin position="261"/>
        <end position="283"/>
    </location>
</feature>
<feature type="compositionally biased region" description="Acidic residues" evidence="1">
    <location>
        <begin position="151"/>
        <end position="160"/>
    </location>
</feature>
<dbReference type="Proteomes" id="UP001215280">
    <property type="component" value="Unassembled WGS sequence"/>
</dbReference>
<feature type="region of interest" description="Disordered" evidence="1">
    <location>
        <begin position="390"/>
        <end position="448"/>
    </location>
</feature>
<feature type="compositionally biased region" description="Low complexity" evidence="1">
    <location>
        <begin position="401"/>
        <end position="413"/>
    </location>
</feature>
<evidence type="ECO:0000256" key="1">
    <source>
        <dbReference type="SAM" id="MobiDB-lite"/>
    </source>
</evidence>
<dbReference type="AlphaFoldDB" id="A0AAD7IS11"/>
<accession>A0AAD7IS11</accession>
<organism evidence="2 3">
    <name type="scientific">Mycena maculata</name>
    <dbReference type="NCBI Taxonomy" id="230809"/>
    <lineage>
        <taxon>Eukaryota</taxon>
        <taxon>Fungi</taxon>
        <taxon>Dikarya</taxon>
        <taxon>Basidiomycota</taxon>
        <taxon>Agaricomycotina</taxon>
        <taxon>Agaricomycetes</taxon>
        <taxon>Agaricomycetidae</taxon>
        <taxon>Agaricales</taxon>
        <taxon>Marasmiineae</taxon>
        <taxon>Mycenaceae</taxon>
        <taxon>Mycena</taxon>
    </lineage>
</organism>
<protein>
    <submittedName>
        <fullName evidence="2">Uncharacterized protein</fullName>
    </submittedName>
</protein>
<feature type="compositionally biased region" description="Basic and acidic residues" evidence="1">
    <location>
        <begin position="85"/>
        <end position="100"/>
    </location>
</feature>
<feature type="region of interest" description="Disordered" evidence="1">
    <location>
        <begin position="82"/>
        <end position="126"/>
    </location>
</feature>
<evidence type="ECO:0000313" key="2">
    <source>
        <dbReference type="EMBL" id="KAJ7747636.1"/>
    </source>
</evidence>
<feature type="compositionally biased region" description="Acidic residues" evidence="1">
    <location>
        <begin position="420"/>
        <end position="437"/>
    </location>
</feature>
<evidence type="ECO:0000313" key="3">
    <source>
        <dbReference type="Proteomes" id="UP001215280"/>
    </source>
</evidence>
<sequence length="643" mass="71726">MKCVALRGTYIGSLKWGNGGREMKQHWVLAQWDFNHPLIRATGLIFVAVASPLFAGYTQPLLPPLKIRKFYKPCTGKLGEGPGRSCEEKITTEARTDAPKDGTNTDGAGEDECSEDAQEEGANEDEICEDKVRKDAPEERTHACVVHEDESTADAQEEGANEDKICEDEVRTEVPEEGAHASSTKMNPPQTRKRKAPMRTRSANTNSTKTSRSHAAMLALSTKTSRARMRPCHQWKLFALPPDLHQQSAILSSEALAFFSTGRTGGRQPRPSTEPEDMDRSDTDNALAAGPNAVTATHQDNLLNRFKPRGFVPHDRPAKPHQFIAASTTKVKDGEDGYLSDDGSDYSITKVAAKKEKEHHNRLVRHQTFVPLTEDYEEQDERDTRAMEEEMVNRGRKRGKSGASRSRSSAKKAGPLRGEDSEDGKDGEGGDGSEDEETRQQQRNGLLSKEHREQLLAAYTEWQGFVTEMSKVTGKKESTLYKAVGQDPTLGRTVNSWNTFQAKFRVENRQPKTMSSANFTKQVRAAYKHLFEELPEDKRSDPVARRAIVKPIIDWYSEKTSVVMDARKEKGGSLAMLNKVVQPFIRQSTLAHQNNNVDIFGFGIDTYGDQAVIWGGSLNFLSVHDTYLPTIKVKLVDIKAMFQ</sequence>
<keyword evidence="3" id="KW-1185">Reference proteome</keyword>
<dbReference type="EMBL" id="JARJLG010000093">
    <property type="protein sequence ID" value="KAJ7747636.1"/>
    <property type="molecule type" value="Genomic_DNA"/>
</dbReference>
<feature type="compositionally biased region" description="Basic and acidic residues" evidence="1">
    <location>
        <begin position="161"/>
        <end position="179"/>
    </location>
</feature>
<proteinExistence type="predicted"/>